<name>A0A9D1LNE2_9FIRM</name>
<dbReference type="CDD" id="cd09891">
    <property type="entry name" value="NGN_Bact_1"/>
    <property type="match status" value="1"/>
</dbReference>
<evidence type="ECO:0000256" key="1">
    <source>
        <dbReference type="ARBA" id="ARBA00022472"/>
    </source>
</evidence>
<keyword evidence="2 5" id="KW-0889">Transcription antitermination</keyword>
<dbReference type="InterPro" id="IPR043425">
    <property type="entry name" value="NusG-like"/>
</dbReference>
<feature type="domain" description="NusG-like N-terminal" evidence="8">
    <location>
        <begin position="11"/>
        <end position="124"/>
    </location>
</feature>
<dbReference type="GO" id="GO:0006354">
    <property type="term" value="P:DNA-templated transcription elongation"/>
    <property type="evidence" value="ECO:0007669"/>
    <property type="project" value="UniProtKB-UniRule"/>
</dbReference>
<reference evidence="10" key="1">
    <citation type="submission" date="2020-10" db="EMBL/GenBank/DDBJ databases">
        <authorList>
            <person name="Gilroy R."/>
        </authorList>
    </citation>
    <scope>NUCLEOTIDE SEQUENCE</scope>
    <source>
        <strain evidence="10">ChiGjej1B1-22543</strain>
    </source>
</reference>
<evidence type="ECO:0000256" key="6">
    <source>
        <dbReference type="NCBIfam" id="TIGR00922"/>
    </source>
</evidence>
<accession>A0A9D1LNE2</accession>
<evidence type="ECO:0000256" key="2">
    <source>
        <dbReference type="ARBA" id="ARBA00022814"/>
    </source>
</evidence>
<comment type="caution">
    <text evidence="10">The sequence shown here is derived from an EMBL/GenBank/DDBJ whole genome shotgun (WGS) entry which is preliminary data.</text>
</comment>
<dbReference type="Proteomes" id="UP000824070">
    <property type="component" value="Unassembled WGS sequence"/>
</dbReference>
<dbReference type="InterPro" id="IPR005824">
    <property type="entry name" value="KOW"/>
</dbReference>
<dbReference type="Gene3D" id="3.30.70.940">
    <property type="entry name" value="NusG, N-terminal domain"/>
    <property type="match status" value="1"/>
</dbReference>
<reference evidence="10" key="2">
    <citation type="journal article" date="2021" name="PeerJ">
        <title>Extensive microbial diversity within the chicken gut microbiome revealed by metagenomics and culture.</title>
        <authorList>
            <person name="Gilroy R."/>
            <person name="Ravi A."/>
            <person name="Getino M."/>
            <person name="Pursley I."/>
            <person name="Horton D.L."/>
            <person name="Alikhan N.F."/>
            <person name="Baker D."/>
            <person name="Gharbi K."/>
            <person name="Hall N."/>
            <person name="Watson M."/>
            <person name="Adriaenssens E.M."/>
            <person name="Foster-Nyarko E."/>
            <person name="Jarju S."/>
            <person name="Secka A."/>
            <person name="Antonio M."/>
            <person name="Oren A."/>
            <person name="Chaudhuri R.R."/>
            <person name="La Ragione R."/>
            <person name="Hildebrand F."/>
            <person name="Pallen M.J."/>
        </authorList>
    </citation>
    <scope>NUCLEOTIDE SEQUENCE</scope>
    <source>
        <strain evidence="10">ChiGjej1B1-22543</strain>
    </source>
</reference>
<comment type="similarity">
    <text evidence="5 7">Belongs to the NusG family.</text>
</comment>
<dbReference type="PANTHER" id="PTHR30265">
    <property type="entry name" value="RHO-INTERACTING TRANSCRIPTION TERMINATION FACTOR NUSG"/>
    <property type="match status" value="1"/>
</dbReference>
<evidence type="ECO:0000259" key="8">
    <source>
        <dbReference type="SMART" id="SM00738"/>
    </source>
</evidence>
<evidence type="ECO:0000256" key="4">
    <source>
        <dbReference type="ARBA" id="ARBA00023163"/>
    </source>
</evidence>
<dbReference type="InterPro" id="IPR014722">
    <property type="entry name" value="Rib_uL2_dom2"/>
</dbReference>
<evidence type="ECO:0000256" key="7">
    <source>
        <dbReference type="RuleBase" id="RU000538"/>
    </source>
</evidence>
<dbReference type="Pfam" id="PF00467">
    <property type="entry name" value="KOW"/>
    <property type="match status" value="1"/>
</dbReference>
<dbReference type="SUPFAM" id="SSF82679">
    <property type="entry name" value="N-utilization substance G protein NusG, N-terminal domain"/>
    <property type="match status" value="1"/>
</dbReference>
<dbReference type="InterPro" id="IPR006645">
    <property type="entry name" value="NGN-like_dom"/>
</dbReference>
<dbReference type="Gene3D" id="2.30.30.30">
    <property type="match status" value="1"/>
</dbReference>
<dbReference type="InterPro" id="IPR001062">
    <property type="entry name" value="Transcrpt_antiterm_NusG"/>
</dbReference>
<dbReference type="PANTHER" id="PTHR30265:SF2">
    <property type="entry name" value="TRANSCRIPTION TERMINATION_ANTITERMINATION PROTEIN NUSG"/>
    <property type="match status" value="1"/>
</dbReference>
<dbReference type="GO" id="GO:0031564">
    <property type="term" value="P:transcription antitermination"/>
    <property type="evidence" value="ECO:0007669"/>
    <property type="project" value="UniProtKB-UniRule"/>
</dbReference>
<dbReference type="HAMAP" id="MF_00948">
    <property type="entry name" value="NusG"/>
    <property type="match status" value="1"/>
</dbReference>
<dbReference type="GO" id="GO:0005829">
    <property type="term" value="C:cytosol"/>
    <property type="evidence" value="ECO:0007669"/>
    <property type="project" value="TreeGrafter"/>
</dbReference>
<evidence type="ECO:0000259" key="9">
    <source>
        <dbReference type="SMART" id="SM00739"/>
    </source>
</evidence>
<proteinExistence type="inferred from homology"/>
<dbReference type="AlphaFoldDB" id="A0A9D1LNE2"/>
<dbReference type="CDD" id="cd06091">
    <property type="entry name" value="KOW_NusG"/>
    <property type="match status" value="1"/>
</dbReference>
<dbReference type="InterPro" id="IPR036735">
    <property type="entry name" value="NGN_dom_sf"/>
</dbReference>
<comment type="function">
    <text evidence="5 7">Participates in transcription elongation, termination and antitermination.</text>
</comment>
<organism evidence="10 11">
    <name type="scientific">Candidatus Alloenteromonas pullicola</name>
    <dbReference type="NCBI Taxonomy" id="2840784"/>
    <lineage>
        <taxon>Bacteria</taxon>
        <taxon>Bacillati</taxon>
        <taxon>Bacillota</taxon>
        <taxon>Bacillota incertae sedis</taxon>
        <taxon>Candidatus Alloenteromonas</taxon>
    </lineage>
</organism>
<dbReference type="GO" id="GO:0032784">
    <property type="term" value="P:regulation of DNA-templated transcription elongation"/>
    <property type="evidence" value="ECO:0007669"/>
    <property type="project" value="InterPro"/>
</dbReference>
<dbReference type="InterPro" id="IPR008991">
    <property type="entry name" value="Translation_prot_SH3-like_sf"/>
</dbReference>
<evidence type="ECO:0000256" key="3">
    <source>
        <dbReference type="ARBA" id="ARBA00023015"/>
    </source>
</evidence>
<dbReference type="GO" id="GO:0006353">
    <property type="term" value="P:DNA-templated transcription termination"/>
    <property type="evidence" value="ECO:0007669"/>
    <property type="project" value="UniProtKB-UniRule"/>
</dbReference>
<protein>
    <recommendedName>
        <fullName evidence="5 6">Transcription termination/antitermination protein NusG</fullName>
    </recommendedName>
</protein>
<dbReference type="NCBIfam" id="TIGR00922">
    <property type="entry name" value="nusG"/>
    <property type="match status" value="1"/>
</dbReference>
<feature type="domain" description="KOW" evidence="9">
    <location>
        <begin position="134"/>
        <end position="161"/>
    </location>
</feature>
<keyword evidence="4 5" id="KW-0804">Transcription</keyword>
<sequence>MAKEKAAQIGEKNWYIVTAYANGEDRVAENIRRRIVTMGMQNYIFRVIVCNQEVPELKDGLPTGKTKIKNLYPGYVFVEMVMNDTSWYIVRNTPGVTGIVGSSGGGQKPTPVPDEEMESVLKRMGIVDSSMYDKYAIGDMVRIIHGPMEGTEGKITDINKETGLVKVDTIFFGRVTPLEVDFSEIDKL</sequence>
<dbReference type="SMART" id="SM00739">
    <property type="entry name" value="KOW"/>
    <property type="match status" value="1"/>
</dbReference>
<dbReference type="SMART" id="SM00738">
    <property type="entry name" value="NGN"/>
    <property type="match status" value="1"/>
</dbReference>
<dbReference type="Pfam" id="PF02357">
    <property type="entry name" value="NusG"/>
    <property type="match status" value="1"/>
</dbReference>
<keyword evidence="3 5" id="KW-0805">Transcription regulation</keyword>
<dbReference type="InterPro" id="IPR047050">
    <property type="entry name" value="NGN"/>
</dbReference>
<evidence type="ECO:0000313" key="10">
    <source>
        <dbReference type="EMBL" id="HIU45069.1"/>
    </source>
</evidence>
<gene>
    <name evidence="5 10" type="primary">nusG</name>
    <name evidence="10" type="ORF">IAC52_02090</name>
</gene>
<dbReference type="PRINTS" id="PR00338">
    <property type="entry name" value="NUSGTNSCPFCT"/>
</dbReference>
<evidence type="ECO:0000313" key="11">
    <source>
        <dbReference type="Proteomes" id="UP000824070"/>
    </source>
</evidence>
<dbReference type="EMBL" id="DVMV01000014">
    <property type="protein sequence ID" value="HIU45069.1"/>
    <property type="molecule type" value="Genomic_DNA"/>
</dbReference>
<keyword evidence="1 5" id="KW-0806">Transcription termination</keyword>
<dbReference type="SUPFAM" id="SSF50104">
    <property type="entry name" value="Translation proteins SH3-like domain"/>
    <property type="match status" value="1"/>
</dbReference>
<evidence type="ECO:0000256" key="5">
    <source>
        <dbReference type="HAMAP-Rule" id="MF_00948"/>
    </source>
</evidence>